<evidence type="ECO:0000256" key="2">
    <source>
        <dbReference type="ARBA" id="ARBA00008072"/>
    </source>
</evidence>
<keyword evidence="10" id="KW-1185">Reference proteome</keyword>
<dbReference type="InterPro" id="IPR036291">
    <property type="entry name" value="NAD(P)-bd_dom_sf"/>
</dbReference>
<dbReference type="GO" id="GO:0004022">
    <property type="term" value="F:alcohol dehydrogenase (NAD+) activity"/>
    <property type="evidence" value="ECO:0007669"/>
    <property type="project" value="TreeGrafter"/>
</dbReference>
<dbReference type="GO" id="GO:0046872">
    <property type="term" value="F:metal ion binding"/>
    <property type="evidence" value="ECO:0007669"/>
    <property type="project" value="UniProtKB-KW"/>
</dbReference>
<dbReference type="SUPFAM" id="SSF51735">
    <property type="entry name" value="NAD(P)-binding Rossmann-fold domains"/>
    <property type="match status" value="1"/>
</dbReference>
<evidence type="ECO:0000259" key="7">
    <source>
        <dbReference type="Pfam" id="PF00107"/>
    </source>
</evidence>
<dbReference type="PANTHER" id="PTHR42940">
    <property type="entry name" value="ALCOHOL DEHYDROGENASE 1-RELATED"/>
    <property type="match status" value="1"/>
</dbReference>
<dbReference type="Gene3D" id="3.90.180.10">
    <property type="entry name" value="Medium-chain alcohol dehydrogenases, catalytic domain"/>
    <property type="match status" value="1"/>
</dbReference>
<keyword evidence="5" id="KW-0560">Oxidoreductase</keyword>
<evidence type="ECO:0000256" key="6">
    <source>
        <dbReference type="ARBA" id="ARBA00023027"/>
    </source>
</evidence>
<keyword evidence="4" id="KW-0862">Zinc</keyword>
<dbReference type="Gene3D" id="3.40.50.720">
    <property type="entry name" value="NAD(P)-binding Rossmann-like Domain"/>
    <property type="match status" value="1"/>
</dbReference>
<dbReference type="GO" id="GO:0005737">
    <property type="term" value="C:cytoplasm"/>
    <property type="evidence" value="ECO:0007669"/>
    <property type="project" value="TreeGrafter"/>
</dbReference>
<dbReference type="PANTHER" id="PTHR42940:SF7">
    <property type="entry name" value="ALCOHOL DEHYDROGENASE-LIKE N-TERMINAL DOMAIN-CONTAINING PROTEIN"/>
    <property type="match status" value="1"/>
</dbReference>
<evidence type="ECO:0000256" key="4">
    <source>
        <dbReference type="ARBA" id="ARBA00022833"/>
    </source>
</evidence>
<reference evidence="9 10" key="1">
    <citation type="journal article" date="2014" name="PLoS Genet.">
        <title>Analysis of the Phlebiopsis gigantea genome, transcriptome and secretome provides insight into its pioneer colonization strategies of wood.</title>
        <authorList>
            <person name="Hori C."/>
            <person name="Ishida T."/>
            <person name="Igarashi K."/>
            <person name="Samejima M."/>
            <person name="Suzuki H."/>
            <person name="Master E."/>
            <person name="Ferreira P."/>
            <person name="Ruiz-Duenas F.J."/>
            <person name="Held B."/>
            <person name="Canessa P."/>
            <person name="Larrondo L.F."/>
            <person name="Schmoll M."/>
            <person name="Druzhinina I.S."/>
            <person name="Kubicek C.P."/>
            <person name="Gaskell J.A."/>
            <person name="Kersten P."/>
            <person name="St John F."/>
            <person name="Glasner J."/>
            <person name="Sabat G."/>
            <person name="Splinter BonDurant S."/>
            <person name="Syed K."/>
            <person name="Yadav J."/>
            <person name="Mgbeahuruike A.C."/>
            <person name="Kovalchuk A."/>
            <person name="Asiegbu F.O."/>
            <person name="Lackner G."/>
            <person name="Hoffmeister D."/>
            <person name="Rencoret J."/>
            <person name="Gutierrez A."/>
            <person name="Sun H."/>
            <person name="Lindquist E."/>
            <person name="Barry K."/>
            <person name="Riley R."/>
            <person name="Grigoriev I.V."/>
            <person name="Henrissat B."/>
            <person name="Kues U."/>
            <person name="Berka R.M."/>
            <person name="Martinez A.T."/>
            <person name="Covert S.F."/>
            <person name="Blanchette R.A."/>
            <person name="Cullen D."/>
        </authorList>
    </citation>
    <scope>NUCLEOTIDE SEQUENCE [LARGE SCALE GENOMIC DNA]</scope>
    <source>
        <strain evidence="9 10">11061_1 CR5-6</strain>
    </source>
</reference>
<dbReference type="SUPFAM" id="SSF50129">
    <property type="entry name" value="GroES-like"/>
    <property type="match status" value="1"/>
</dbReference>
<dbReference type="HOGENOM" id="CLU_026673_20_1_1"/>
<dbReference type="Proteomes" id="UP000053257">
    <property type="component" value="Unassembled WGS sequence"/>
</dbReference>
<evidence type="ECO:0000256" key="1">
    <source>
        <dbReference type="ARBA" id="ARBA00001947"/>
    </source>
</evidence>
<feature type="domain" description="Alcohol dehydrogenase-like N-terminal" evidence="8">
    <location>
        <begin position="31"/>
        <end position="142"/>
    </location>
</feature>
<dbReference type="FunFam" id="3.40.50.720:FF:000039">
    <property type="entry name" value="Alcohol dehydrogenase AdhP"/>
    <property type="match status" value="1"/>
</dbReference>
<dbReference type="AlphaFoldDB" id="A0A0C3S633"/>
<evidence type="ECO:0000256" key="5">
    <source>
        <dbReference type="ARBA" id="ARBA00023002"/>
    </source>
</evidence>
<evidence type="ECO:0000313" key="10">
    <source>
        <dbReference type="Proteomes" id="UP000053257"/>
    </source>
</evidence>
<dbReference type="Pfam" id="PF00107">
    <property type="entry name" value="ADH_zinc_N"/>
    <property type="match status" value="1"/>
</dbReference>
<gene>
    <name evidence="9" type="ORF">PHLGIDRAFT_516955</name>
</gene>
<evidence type="ECO:0000256" key="3">
    <source>
        <dbReference type="ARBA" id="ARBA00022723"/>
    </source>
</evidence>
<dbReference type="InterPro" id="IPR013149">
    <property type="entry name" value="ADH-like_C"/>
</dbReference>
<dbReference type="Pfam" id="PF08240">
    <property type="entry name" value="ADH_N"/>
    <property type="match status" value="1"/>
</dbReference>
<keyword evidence="3" id="KW-0479">Metal-binding</keyword>
<name>A0A0C3S633_PHLG1</name>
<proteinExistence type="inferred from homology"/>
<keyword evidence="6" id="KW-0520">NAD</keyword>
<evidence type="ECO:0000259" key="8">
    <source>
        <dbReference type="Pfam" id="PF08240"/>
    </source>
</evidence>
<protein>
    <recommendedName>
        <fullName evidence="11">Enoyl reductase (ER) domain-containing protein</fullName>
    </recommendedName>
</protein>
<evidence type="ECO:0000313" key="9">
    <source>
        <dbReference type="EMBL" id="KIP05952.1"/>
    </source>
</evidence>
<feature type="domain" description="Alcohol dehydrogenase-like C-terminal" evidence="7">
    <location>
        <begin position="181"/>
        <end position="302"/>
    </location>
</feature>
<dbReference type="STRING" id="745531.A0A0C3S633"/>
<comment type="cofactor">
    <cofactor evidence="1">
        <name>Zn(2+)</name>
        <dbReference type="ChEBI" id="CHEBI:29105"/>
    </cofactor>
</comment>
<sequence length="342" mass="36081">MAHPASYIAYCFEKAQGPLTRAEVSWKDPQEGEVVLKVLACGMCGTDTIVQVGGLPSGFPRVPGHEIVGEIVATHPSVKDFTVGQRVGAGWQRDFCRKCSNCLSGKQMGCNELVKFTTGCACDGGLAQYVTIPTTGICPVPQDADPAEVAPLLCAGLTVYKAMSYNQVPAQSLVAIHGIGGLGHLAIQYSKAMGYRTVAISSTGSKKDVAVSLGADYYIDESTQDAVAELQKLGGAAEIVTTAPSSAAAWKMLDGLAFEGKLLVLSLPLDTGAPLSPSMLCTRRLSISGYLVGDADDCAETIVFSKKHGIKCMVETFPLDKAQEAFAHRSKAKFRAVVLPWA</sequence>
<dbReference type="EMBL" id="KN840529">
    <property type="protein sequence ID" value="KIP05952.1"/>
    <property type="molecule type" value="Genomic_DNA"/>
</dbReference>
<organism evidence="9 10">
    <name type="scientific">Phlebiopsis gigantea (strain 11061_1 CR5-6)</name>
    <name type="common">White-rot fungus</name>
    <name type="synonym">Peniophora gigantea</name>
    <dbReference type="NCBI Taxonomy" id="745531"/>
    <lineage>
        <taxon>Eukaryota</taxon>
        <taxon>Fungi</taxon>
        <taxon>Dikarya</taxon>
        <taxon>Basidiomycota</taxon>
        <taxon>Agaricomycotina</taxon>
        <taxon>Agaricomycetes</taxon>
        <taxon>Polyporales</taxon>
        <taxon>Phanerochaetaceae</taxon>
        <taxon>Phlebiopsis</taxon>
    </lineage>
</organism>
<dbReference type="InterPro" id="IPR011032">
    <property type="entry name" value="GroES-like_sf"/>
</dbReference>
<dbReference type="InterPro" id="IPR013154">
    <property type="entry name" value="ADH-like_N"/>
</dbReference>
<dbReference type="OrthoDB" id="1560166at2759"/>
<accession>A0A0C3S633</accession>
<comment type="similarity">
    <text evidence="2">Belongs to the zinc-containing alcohol dehydrogenase family.</text>
</comment>
<evidence type="ECO:0008006" key="11">
    <source>
        <dbReference type="Google" id="ProtNLM"/>
    </source>
</evidence>